<organism evidence="1 2">
    <name type="scientific">Paenibacillus taihuensis</name>
    <dbReference type="NCBI Taxonomy" id="1156355"/>
    <lineage>
        <taxon>Bacteria</taxon>
        <taxon>Bacillati</taxon>
        <taxon>Bacillota</taxon>
        <taxon>Bacilli</taxon>
        <taxon>Bacillales</taxon>
        <taxon>Paenibacillaceae</taxon>
        <taxon>Paenibacillus</taxon>
    </lineage>
</organism>
<sequence>MQMTNYDFMSDSTEDTSTRFVTFITPNLKRFDLAITTTNRFYGKKLITDLQMGRTAIIGQDDLDEEGYLEFTFKLTEEEAADLRQFLELVVGTVNFTD</sequence>
<dbReference type="Pfam" id="PF11256">
    <property type="entry name" value="SAV0927-like"/>
    <property type="match status" value="1"/>
</dbReference>
<dbReference type="RefSeq" id="WP_181909813.1">
    <property type="nucleotide sequence ID" value="NZ_QTTN01000052.1"/>
</dbReference>
<accession>A0A3D9Q9K6</accession>
<reference evidence="1 2" key="1">
    <citation type="submission" date="2018-08" db="EMBL/GenBank/DDBJ databases">
        <title>Genomic Encyclopedia of Type Strains, Phase III (KMG-III): the genomes of soil and plant-associated and newly described type strains.</title>
        <authorList>
            <person name="Whitman W."/>
        </authorList>
    </citation>
    <scope>NUCLEOTIDE SEQUENCE [LARGE SCALE GENOMIC DNA]</scope>
    <source>
        <strain evidence="1 2">CGMCC 1.10966</strain>
    </source>
</reference>
<gene>
    <name evidence="1" type="ORF">A8990_1527</name>
</gene>
<dbReference type="AlphaFoldDB" id="A0A3D9Q9K6"/>
<comment type="caution">
    <text evidence="1">The sequence shown here is derived from an EMBL/GenBank/DDBJ whole genome shotgun (WGS) entry which is preliminary data.</text>
</comment>
<dbReference type="EMBL" id="QTTN01000052">
    <property type="protein sequence ID" value="REE57562.1"/>
    <property type="molecule type" value="Genomic_DNA"/>
</dbReference>
<keyword evidence="2" id="KW-1185">Reference proteome</keyword>
<evidence type="ECO:0008006" key="3">
    <source>
        <dbReference type="Google" id="ProtNLM"/>
    </source>
</evidence>
<protein>
    <recommendedName>
        <fullName evidence="3">DUF3055 family protein</fullName>
    </recommendedName>
</protein>
<proteinExistence type="predicted"/>
<evidence type="ECO:0000313" key="1">
    <source>
        <dbReference type="EMBL" id="REE57562.1"/>
    </source>
</evidence>
<evidence type="ECO:0000313" key="2">
    <source>
        <dbReference type="Proteomes" id="UP000256304"/>
    </source>
</evidence>
<dbReference type="InterPro" id="IPR021415">
    <property type="entry name" value="SAV0927-like"/>
</dbReference>
<dbReference type="Proteomes" id="UP000256304">
    <property type="component" value="Unassembled WGS sequence"/>
</dbReference>
<name>A0A3D9Q9K6_9BACL</name>